<reference evidence="1" key="1">
    <citation type="submission" date="2014-09" db="EMBL/GenBank/DDBJ databases">
        <authorList>
            <person name="Magalhaes I.L.F."/>
            <person name="Oliveira U."/>
            <person name="Santos F.R."/>
            <person name="Vidigal T.H.D.A."/>
            <person name="Brescovit A.D."/>
            <person name="Santos A.J."/>
        </authorList>
    </citation>
    <scope>NUCLEOTIDE SEQUENCE</scope>
    <source>
        <tissue evidence="1">Shoot tissue taken approximately 20 cm above the soil surface</tissue>
    </source>
</reference>
<name>A0A0A9G0T4_ARUDO</name>
<evidence type="ECO:0000313" key="1">
    <source>
        <dbReference type="EMBL" id="JAE17084.1"/>
    </source>
</evidence>
<accession>A0A0A9G0T4</accession>
<protein>
    <submittedName>
        <fullName evidence="1">Uncharacterized protein</fullName>
    </submittedName>
</protein>
<organism evidence="1">
    <name type="scientific">Arundo donax</name>
    <name type="common">Giant reed</name>
    <name type="synonym">Donax arundinaceus</name>
    <dbReference type="NCBI Taxonomy" id="35708"/>
    <lineage>
        <taxon>Eukaryota</taxon>
        <taxon>Viridiplantae</taxon>
        <taxon>Streptophyta</taxon>
        <taxon>Embryophyta</taxon>
        <taxon>Tracheophyta</taxon>
        <taxon>Spermatophyta</taxon>
        <taxon>Magnoliopsida</taxon>
        <taxon>Liliopsida</taxon>
        <taxon>Poales</taxon>
        <taxon>Poaceae</taxon>
        <taxon>PACMAD clade</taxon>
        <taxon>Arundinoideae</taxon>
        <taxon>Arundineae</taxon>
        <taxon>Arundo</taxon>
    </lineage>
</organism>
<dbReference type="AlphaFoldDB" id="A0A0A9G0T4"/>
<proteinExistence type="predicted"/>
<reference evidence="1" key="2">
    <citation type="journal article" date="2015" name="Data Brief">
        <title>Shoot transcriptome of the giant reed, Arundo donax.</title>
        <authorList>
            <person name="Barrero R.A."/>
            <person name="Guerrero F.D."/>
            <person name="Moolhuijzen P."/>
            <person name="Goolsby J.A."/>
            <person name="Tidwell J."/>
            <person name="Bellgard S.E."/>
            <person name="Bellgard M.I."/>
        </authorList>
    </citation>
    <scope>NUCLEOTIDE SEQUENCE</scope>
    <source>
        <tissue evidence="1">Shoot tissue taken approximately 20 cm above the soil surface</tissue>
    </source>
</reference>
<dbReference type="EMBL" id="GBRH01180812">
    <property type="protein sequence ID" value="JAE17084.1"/>
    <property type="molecule type" value="Transcribed_RNA"/>
</dbReference>
<sequence length="26" mass="2885">MPSNLILASLWNIFLTQVLFSCAFVG</sequence>